<dbReference type="SMART" id="SM00380">
    <property type="entry name" value="AP2"/>
    <property type="match status" value="1"/>
</dbReference>
<feature type="domain" description="AP2/ERF" evidence="4">
    <location>
        <begin position="85"/>
        <end position="147"/>
    </location>
</feature>
<dbReference type="Gene3D" id="3.30.730.10">
    <property type="entry name" value="AP2/ERF domain"/>
    <property type="match status" value="2"/>
</dbReference>
<dbReference type="PROSITE" id="PS51032">
    <property type="entry name" value="AP2_ERF"/>
    <property type="match status" value="1"/>
</dbReference>
<dbReference type="PANTHER" id="PTHR32467:SF90">
    <property type="entry name" value="AP2-LIKE ETHYLENE-RESPONSIVE TRANSCRIPTION FACTOR AIL1"/>
    <property type="match status" value="1"/>
</dbReference>
<evidence type="ECO:0000256" key="1">
    <source>
        <dbReference type="ARBA" id="ARBA00023015"/>
    </source>
</evidence>
<proteinExistence type="predicted"/>
<evidence type="ECO:0000259" key="4">
    <source>
        <dbReference type="PROSITE" id="PS51032"/>
    </source>
</evidence>
<dbReference type="EMBL" id="JBHSMI010000003">
    <property type="protein sequence ID" value="MFC5401489.1"/>
    <property type="molecule type" value="Genomic_DNA"/>
</dbReference>
<sequence length="162" mass="19515">MISIDKVKSSSQYTGVSWNKSAKAWEARLFYEGKYLYLGNWNNEQWAAERYDEEVIDLKMNKPTNLLPNPYYKPLETVAEKRESTYKGVRWSLRAQRWEVRHYDKEDKKQSYIGVFENEKEAAKAYDRYVFEAMLSRFNFPEDLKLEQKAKRKKKIIRESNM</sequence>
<keyword evidence="6" id="KW-1185">Reference proteome</keyword>
<dbReference type="PANTHER" id="PTHR32467">
    <property type="entry name" value="AP2-LIKE ETHYLENE-RESPONSIVE TRANSCRIPTION FACTOR"/>
    <property type="match status" value="1"/>
</dbReference>
<dbReference type="SUPFAM" id="SSF54171">
    <property type="entry name" value="DNA-binding domain"/>
    <property type="match status" value="2"/>
</dbReference>
<keyword evidence="3" id="KW-0804">Transcription</keyword>
<dbReference type="Proteomes" id="UP001596113">
    <property type="component" value="Unassembled WGS sequence"/>
</dbReference>
<protein>
    <recommendedName>
        <fullName evidence="4">AP2/ERF domain-containing protein</fullName>
    </recommendedName>
</protein>
<name>A0ABW0HKE5_9BACL</name>
<dbReference type="InterPro" id="IPR036955">
    <property type="entry name" value="AP2/ERF_dom_sf"/>
</dbReference>
<evidence type="ECO:0000256" key="2">
    <source>
        <dbReference type="ARBA" id="ARBA00023125"/>
    </source>
</evidence>
<dbReference type="InterPro" id="IPR001471">
    <property type="entry name" value="AP2/ERF_dom"/>
</dbReference>
<evidence type="ECO:0000256" key="3">
    <source>
        <dbReference type="ARBA" id="ARBA00023163"/>
    </source>
</evidence>
<evidence type="ECO:0000313" key="5">
    <source>
        <dbReference type="EMBL" id="MFC5401489.1"/>
    </source>
</evidence>
<reference evidence="6" key="1">
    <citation type="journal article" date="2019" name="Int. J. Syst. Evol. Microbiol.">
        <title>The Global Catalogue of Microorganisms (GCM) 10K type strain sequencing project: providing services to taxonomists for standard genome sequencing and annotation.</title>
        <authorList>
            <consortium name="The Broad Institute Genomics Platform"/>
            <consortium name="The Broad Institute Genome Sequencing Center for Infectious Disease"/>
            <person name="Wu L."/>
            <person name="Ma J."/>
        </authorList>
    </citation>
    <scope>NUCLEOTIDE SEQUENCE [LARGE SCALE GENOMIC DNA]</scope>
    <source>
        <strain evidence="6">CGMCC 1.18575</strain>
    </source>
</reference>
<organism evidence="5 6">
    <name type="scientific">Cohnella soli</name>
    <dbReference type="NCBI Taxonomy" id="425005"/>
    <lineage>
        <taxon>Bacteria</taxon>
        <taxon>Bacillati</taxon>
        <taxon>Bacillota</taxon>
        <taxon>Bacilli</taxon>
        <taxon>Bacillales</taxon>
        <taxon>Paenibacillaceae</taxon>
        <taxon>Cohnella</taxon>
    </lineage>
</organism>
<gene>
    <name evidence="5" type="ORF">ACFPOF_01980</name>
</gene>
<evidence type="ECO:0000313" key="6">
    <source>
        <dbReference type="Proteomes" id="UP001596113"/>
    </source>
</evidence>
<comment type="caution">
    <text evidence="5">The sequence shown here is derived from an EMBL/GenBank/DDBJ whole genome shotgun (WGS) entry which is preliminary data.</text>
</comment>
<dbReference type="InterPro" id="IPR016177">
    <property type="entry name" value="DNA-bd_dom_sf"/>
</dbReference>
<accession>A0ABW0HKE5</accession>
<keyword evidence="2" id="KW-0238">DNA-binding</keyword>
<dbReference type="RefSeq" id="WP_378129098.1">
    <property type="nucleotide sequence ID" value="NZ_JBHSMI010000003.1"/>
</dbReference>
<keyword evidence="1" id="KW-0805">Transcription regulation</keyword>